<dbReference type="InterPro" id="IPR029479">
    <property type="entry name" value="Nitroreductase"/>
</dbReference>
<dbReference type="PANTHER" id="PTHR43673:SF10">
    <property type="entry name" value="NADH DEHYDROGENASE_NAD(P)H NITROREDUCTASE XCC3605-RELATED"/>
    <property type="match status" value="1"/>
</dbReference>
<keyword evidence="5" id="KW-1185">Reference proteome</keyword>
<name>A0ABT3TJW9_9GAMM</name>
<dbReference type="RefSeq" id="WP_279246595.1">
    <property type="nucleotide sequence ID" value="NZ_SHNN01000003.1"/>
</dbReference>
<dbReference type="PANTHER" id="PTHR43673">
    <property type="entry name" value="NAD(P)H NITROREDUCTASE YDGI-RELATED"/>
    <property type="match status" value="1"/>
</dbReference>
<dbReference type="Pfam" id="PF00881">
    <property type="entry name" value="Nitroreductase"/>
    <property type="match status" value="1"/>
</dbReference>
<dbReference type="Proteomes" id="UP001143362">
    <property type="component" value="Unassembled WGS sequence"/>
</dbReference>
<dbReference type="SUPFAM" id="SSF55469">
    <property type="entry name" value="FMN-dependent nitroreductase-like"/>
    <property type="match status" value="1"/>
</dbReference>
<dbReference type="InterPro" id="IPR000415">
    <property type="entry name" value="Nitroreductase-like"/>
</dbReference>
<protein>
    <submittedName>
        <fullName evidence="4">Nitroreductase family protein</fullName>
    </submittedName>
</protein>
<evidence type="ECO:0000256" key="2">
    <source>
        <dbReference type="ARBA" id="ARBA00023002"/>
    </source>
</evidence>
<dbReference type="Gene3D" id="3.40.109.10">
    <property type="entry name" value="NADH Oxidase"/>
    <property type="match status" value="1"/>
</dbReference>
<accession>A0ABT3TJW9</accession>
<feature type="domain" description="Nitroreductase" evidence="3">
    <location>
        <begin position="9"/>
        <end position="192"/>
    </location>
</feature>
<keyword evidence="2" id="KW-0560">Oxidoreductase</keyword>
<evidence type="ECO:0000259" key="3">
    <source>
        <dbReference type="Pfam" id="PF00881"/>
    </source>
</evidence>
<dbReference type="CDD" id="cd02062">
    <property type="entry name" value="Nitro_FMN_reductase"/>
    <property type="match status" value="1"/>
</dbReference>
<comment type="caution">
    <text evidence="4">The sequence shown here is derived from an EMBL/GenBank/DDBJ whole genome shotgun (WGS) entry which is preliminary data.</text>
</comment>
<reference evidence="4" key="1">
    <citation type="submission" date="2019-02" db="EMBL/GenBank/DDBJ databases">
        <authorList>
            <person name="Li S.-H."/>
        </authorList>
    </citation>
    <scope>NUCLEOTIDE SEQUENCE</scope>
    <source>
        <strain evidence="4">IMCC14734</strain>
    </source>
</reference>
<evidence type="ECO:0000313" key="5">
    <source>
        <dbReference type="Proteomes" id="UP001143362"/>
    </source>
</evidence>
<dbReference type="EMBL" id="SHNN01000003">
    <property type="protein sequence ID" value="MCX2982584.1"/>
    <property type="molecule type" value="Genomic_DNA"/>
</dbReference>
<evidence type="ECO:0000256" key="1">
    <source>
        <dbReference type="ARBA" id="ARBA00007118"/>
    </source>
</evidence>
<organism evidence="4 5">
    <name type="scientific">Candidatus Litorirhabdus singularis</name>
    <dbReference type="NCBI Taxonomy" id="2518993"/>
    <lineage>
        <taxon>Bacteria</taxon>
        <taxon>Pseudomonadati</taxon>
        <taxon>Pseudomonadota</taxon>
        <taxon>Gammaproteobacteria</taxon>
        <taxon>Cellvibrionales</taxon>
        <taxon>Halieaceae</taxon>
        <taxon>Candidatus Litorirhabdus</taxon>
    </lineage>
</organism>
<comment type="similarity">
    <text evidence="1">Belongs to the nitroreductase family.</text>
</comment>
<proteinExistence type="inferred from homology"/>
<gene>
    <name evidence="4" type="ORF">EYC98_17105</name>
</gene>
<evidence type="ECO:0000313" key="4">
    <source>
        <dbReference type="EMBL" id="MCX2982584.1"/>
    </source>
</evidence>
<sequence>MELYETMRSTFSARQYTGEDMSDELLYQILENARFAPSGGNRQAGKIIVVRDKPLQAAIADLSLETARRYTAQSMAGETPYSPIHETALTAEQIAAVEPLPQLTDHLRNASVLLAVCLDLGSIAALDKDLDRISLASGGSIYPLVWNILMAARAEGFGGTMTTISLAVEPAVKELLNVPEDWALATLVPIGKPVKQLTRLKRKAVEEFVVRDRFDGAPFAQ</sequence>